<feature type="transmembrane region" description="Helical" evidence="9">
    <location>
        <begin position="346"/>
        <end position="368"/>
    </location>
</feature>
<gene>
    <name evidence="11" type="ORF">CBOVIS_LOCUS8205</name>
</gene>
<dbReference type="InterPro" id="IPR050113">
    <property type="entry name" value="Ub_conjugating_enzyme"/>
</dbReference>
<dbReference type="FunFam" id="3.10.110.10:FF:000013">
    <property type="entry name" value="SUMO-conjugating enzyme UBC9"/>
    <property type="match status" value="1"/>
</dbReference>
<evidence type="ECO:0000256" key="3">
    <source>
        <dbReference type="ARBA" id="ARBA00022679"/>
    </source>
</evidence>
<comment type="caution">
    <text evidence="11">The sequence shown here is derived from an EMBL/GenBank/DDBJ whole genome shotgun (WGS) entry which is preliminary data.</text>
</comment>
<evidence type="ECO:0000256" key="4">
    <source>
        <dbReference type="ARBA" id="ARBA00022741"/>
    </source>
</evidence>
<keyword evidence="3" id="KW-0808">Transferase</keyword>
<name>A0A8S1EXD6_9PELO</name>
<dbReference type="GO" id="GO:0005524">
    <property type="term" value="F:ATP binding"/>
    <property type="evidence" value="ECO:0007669"/>
    <property type="project" value="UniProtKB-KW"/>
</dbReference>
<dbReference type="Proteomes" id="UP000494206">
    <property type="component" value="Unassembled WGS sequence"/>
</dbReference>
<dbReference type="PROSITE" id="PS00183">
    <property type="entry name" value="UBC_1"/>
    <property type="match status" value="1"/>
</dbReference>
<dbReference type="GO" id="GO:0016740">
    <property type="term" value="F:transferase activity"/>
    <property type="evidence" value="ECO:0007669"/>
    <property type="project" value="UniProtKB-KW"/>
</dbReference>
<dbReference type="CDD" id="cd23798">
    <property type="entry name" value="UBCc_UBE2I"/>
    <property type="match status" value="1"/>
</dbReference>
<keyword evidence="9" id="KW-0472">Membrane</keyword>
<dbReference type="Pfam" id="PF00179">
    <property type="entry name" value="UQ_con"/>
    <property type="match status" value="1"/>
</dbReference>
<feature type="transmembrane region" description="Helical" evidence="9">
    <location>
        <begin position="176"/>
        <end position="200"/>
    </location>
</feature>
<evidence type="ECO:0000256" key="8">
    <source>
        <dbReference type="PROSITE-ProRule" id="PRU10133"/>
    </source>
</evidence>
<dbReference type="Gene3D" id="3.10.110.10">
    <property type="entry name" value="Ubiquitin Conjugating Enzyme"/>
    <property type="match status" value="1"/>
</dbReference>
<keyword evidence="12" id="KW-1185">Reference proteome</keyword>
<dbReference type="SUPFAM" id="SSF54495">
    <property type="entry name" value="UBC-like"/>
    <property type="match status" value="1"/>
</dbReference>
<sequence length="750" mass="87429">MSDDDLLNFSGELPPSESFPDNDVGLLLNETTTTTTLAPNATTTAILNNIIKTLPPELQPYSPNPFRIGFLAFKCILIILLITLSCTIRRDFFKFFVIFLLVPLFIEAGYDIFTEIHASTLATGILPFDWTYLNLRMSDANATAHDWQKQAYESFGIILRKYTTYPLYTDDAMFSIISYAFGDFFFWSIFFSTATVYFYAHKAVVRPDEVAYEPVCKSFFKMQIYPIMLTTIDVLLSYFEVPWFVYLGAMTIVRLAACILAFIIFTQMFASLFLFCRRQDEMNKASPYEQVRNCKKRLFFFIVFTILINVLTIPYLVWSGLCFASNVVTYLHLGWYLPMHFAYEMFPLHLTFFLVRPFVFLILVLIFVSPYRRRFIKIFLLVLREWNRVYGSLLTRKTKAIINFASVIREQKDYIPYYDMEWLLGKRYEPYYFGCTGPSINADMDRTPDGMVICCYCCLSVKKPYVTRVPENVQLRNLWDKILGISFQQRANQKSSAYICRRHLKQHGFRFIPCKDEPEYLWSSDSLAHHDYYEYKTLLENENANIDYLMIDSKRPSIFCEFTLCLSENCVKVKASKFLKQLLNMSGIAAGRLAEERKSWRKDHPFGFIAKPIKNADGTLNLFNWECAIPGRKDTIWEGGLYRIRMLFKDDFPSTPPKCKFEPPLFHPNVYPSGTVCLSLLDEQKDWKPSITIKQLLIGIQDLLNNPNIEDPAQAEAYQIFCQNRTEYEKRVKREAQKYAADIVQKQILG</sequence>
<evidence type="ECO:0000313" key="12">
    <source>
        <dbReference type="Proteomes" id="UP000494206"/>
    </source>
</evidence>
<keyword evidence="5" id="KW-0833">Ubl conjugation pathway</keyword>
<comment type="pathway">
    <text evidence="2">Protein modification; protein sumoylation.</text>
</comment>
<dbReference type="AlphaFoldDB" id="A0A8S1EXD6"/>
<organism evidence="11 12">
    <name type="scientific">Caenorhabditis bovis</name>
    <dbReference type="NCBI Taxonomy" id="2654633"/>
    <lineage>
        <taxon>Eukaryota</taxon>
        <taxon>Metazoa</taxon>
        <taxon>Ecdysozoa</taxon>
        <taxon>Nematoda</taxon>
        <taxon>Chromadorea</taxon>
        <taxon>Rhabditida</taxon>
        <taxon>Rhabditina</taxon>
        <taxon>Rhabditomorpha</taxon>
        <taxon>Rhabditoidea</taxon>
        <taxon>Rhabditidae</taxon>
        <taxon>Peloderinae</taxon>
        <taxon>Caenorhabditis</taxon>
    </lineage>
</organism>
<keyword evidence="6" id="KW-0067">ATP-binding</keyword>
<reference evidence="11 12" key="1">
    <citation type="submission" date="2020-04" db="EMBL/GenBank/DDBJ databases">
        <authorList>
            <person name="Laetsch R D."/>
            <person name="Stevens L."/>
            <person name="Kumar S."/>
            <person name="Blaxter L. M."/>
        </authorList>
    </citation>
    <scope>NUCLEOTIDE SEQUENCE [LARGE SCALE GENOMIC DNA]</scope>
</reference>
<keyword evidence="4" id="KW-0547">Nucleotide-binding</keyword>
<evidence type="ECO:0000256" key="9">
    <source>
        <dbReference type="SAM" id="Phobius"/>
    </source>
</evidence>
<comment type="subcellular location">
    <subcellularLocation>
        <location evidence="1">Nucleus</location>
    </subcellularLocation>
</comment>
<evidence type="ECO:0000313" key="11">
    <source>
        <dbReference type="EMBL" id="CAB3406086.1"/>
    </source>
</evidence>
<dbReference type="GO" id="GO:0005634">
    <property type="term" value="C:nucleus"/>
    <property type="evidence" value="ECO:0007669"/>
    <property type="project" value="UniProtKB-SubCell"/>
</dbReference>
<keyword evidence="9" id="KW-1133">Transmembrane helix</keyword>
<protein>
    <recommendedName>
        <fullName evidence="10">UBC core domain-containing protein</fullName>
    </recommendedName>
</protein>
<dbReference type="PANTHER" id="PTHR24067">
    <property type="entry name" value="UBIQUITIN-CONJUGATING ENZYME E2"/>
    <property type="match status" value="1"/>
</dbReference>
<feature type="transmembrane region" description="Helical" evidence="9">
    <location>
        <begin position="95"/>
        <end position="113"/>
    </location>
</feature>
<keyword evidence="7" id="KW-0539">Nucleus</keyword>
<dbReference type="InterPro" id="IPR023313">
    <property type="entry name" value="UBQ-conjugating_AS"/>
</dbReference>
<keyword evidence="9" id="KW-0812">Transmembrane</keyword>
<feature type="transmembrane region" description="Helical" evidence="9">
    <location>
        <begin position="68"/>
        <end position="88"/>
    </location>
</feature>
<evidence type="ECO:0000256" key="5">
    <source>
        <dbReference type="ARBA" id="ARBA00022786"/>
    </source>
</evidence>
<dbReference type="GO" id="GO:0032446">
    <property type="term" value="P:protein modification by small protein conjugation"/>
    <property type="evidence" value="ECO:0007669"/>
    <property type="project" value="UniProtKB-ARBA"/>
</dbReference>
<dbReference type="SMART" id="SM00212">
    <property type="entry name" value="UBCc"/>
    <property type="match status" value="1"/>
</dbReference>
<dbReference type="PROSITE" id="PS50127">
    <property type="entry name" value="UBC_2"/>
    <property type="match status" value="1"/>
</dbReference>
<accession>A0A8S1EXD6</accession>
<dbReference type="InterPro" id="IPR000608">
    <property type="entry name" value="UBC"/>
</dbReference>
<dbReference type="EMBL" id="CADEPM010000005">
    <property type="protein sequence ID" value="CAB3406086.1"/>
    <property type="molecule type" value="Genomic_DNA"/>
</dbReference>
<dbReference type="InterPro" id="IPR016135">
    <property type="entry name" value="UBQ-conjugating_enzyme/RWD"/>
</dbReference>
<feature type="domain" description="UBC core" evidence="10">
    <location>
        <begin position="588"/>
        <end position="741"/>
    </location>
</feature>
<evidence type="ECO:0000259" key="10">
    <source>
        <dbReference type="PROSITE" id="PS50127"/>
    </source>
</evidence>
<evidence type="ECO:0000256" key="1">
    <source>
        <dbReference type="ARBA" id="ARBA00004123"/>
    </source>
</evidence>
<dbReference type="OrthoDB" id="6600758at2759"/>
<feature type="active site" description="Glycyl thioester intermediate" evidence="8">
    <location>
        <position position="677"/>
    </location>
</feature>
<proteinExistence type="predicted"/>
<evidence type="ECO:0000256" key="6">
    <source>
        <dbReference type="ARBA" id="ARBA00022840"/>
    </source>
</evidence>
<evidence type="ECO:0000256" key="2">
    <source>
        <dbReference type="ARBA" id="ARBA00004718"/>
    </source>
</evidence>
<feature type="transmembrane region" description="Helical" evidence="9">
    <location>
        <begin position="227"/>
        <end position="246"/>
    </location>
</feature>
<feature type="transmembrane region" description="Helical" evidence="9">
    <location>
        <begin position="252"/>
        <end position="276"/>
    </location>
</feature>
<feature type="transmembrane region" description="Helical" evidence="9">
    <location>
        <begin position="297"/>
        <end position="318"/>
    </location>
</feature>
<evidence type="ECO:0000256" key="7">
    <source>
        <dbReference type="ARBA" id="ARBA00023242"/>
    </source>
</evidence>